<organism evidence="1 2">
    <name type="scientific">Populus trichocarpa</name>
    <name type="common">Western balsam poplar</name>
    <name type="synonym">Populus balsamifera subsp. trichocarpa</name>
    <dbReference type="NCBI Taxonomy" id="3694"/>
    <lineage>
        <taxon>Eukaryota</taxon>
        <taxon>Viridiplantae</taxon>
        <taxon>Streptophyta</taxon>
        <taxon>Embryophyta</taxon>
        <taxon>Tracheophyta</taxon>
        <taxon>Spermatophyta</taxon>
        <taxon>Magnoliopsida</taxon>
        <taxon>eudicotyledons</taxon>
        <taxon>Gunneridae</taxon>
        <taxon>Pentapetalae</taxon>
        <taxon>rosids</taxon>
        <taxon>fabids</taxon>
        <taxon>Malpighiales</taxon>
        <taxon>Salicaceae</taxon>
        <taxon>Saliceae</taxon>
        <taxon>Populus</taxon>
    </lineage>
</organism>
<protein>
    <submittedName>
        <fullName evidence="1">Uncharacterized protein</fullName>
    </submittedName>
</protein>
<reference evidence="1" key="2">
    <citation type="submission" date="2017-07" db="EMBL/GenBank/DDBJ databases">
        <title>WGS assembly of Populus trichocarpa.</title>
        <authorList>
            <person name="Tuskan G."/>
            <person name="Difazio S."/>
            <person name="Jansson S."/>
            <person name="Bohlmann J."/>
            <person name="Grigoriev I."/>
            <person name="Hellsten U."/>
            <person name="Putnam N."/>
            <person name="Ralph S."/>
            <person name="Rombauts S."/>
            <person name="Salamov A."/>
            <person name="Schein J."/>
            <person name="Sterck L."/>
            <person name="Aerts A."/>
            <person name="Bhalerao R."/>
            <person name="Bhalerao R."/>
            <person name="Blaudez D."/>
            <person name="Boerjan W."/>
            <person name="Brun A."/>
            <person name="Brunner A."/>
            <person name="Busov V."/>
            <person name="Campbell M."/>
            <person name="Carlson J."/>
            <person name="Chalot M."/>
            <person name="Chapman J."/>
            <person name="Chen G."/>
            <person name="Cooper D."/>
            <person name="Coutinho P."/>
            <person name="Couturier J."/>
            <person name="Covert S."/>
            <person name="Cronk Q."/>
            <person name="Cunningham R."/>
            <person name="Davis J."/>
            <person name="Degroeve S."/>
            <person name="Dejardin A."/>
            <person name="Depamphilis C."/>
            <person name="Detter J."/>
            <person name="Dirks B."/>
            <person name="Dubchak I."/>
            <person name="Duplessis S."/>
            <person name="Ehlting J."/>
            <person name="Ellis B."/>
            <person name="Gendler K."/>
            <person name="Goodstein D."/>
            <person name="Gribskov M."/>
            <person name="Grimwood J."/>
            <person name="Groover A."/>
            <person name="Gunter L."/>
            <person name="Hamberger B."/>
            <person name="Heinze B."/>
            <person name="Helariutta Y."/>
            <person name="Henrissat B."/>
            <person name="Holligan D."/>
            <person name="Holt R."/>
            <person name="Huang W."/>
            <person name="Islam-Faridi N."/>
            <person name="Jones S."/>
            <person name="Jones-Rhoades M."/>
            <person name="Jorgensen R."/>
            <person name="Joshi C."/>
            <person name="Kangasjarvi J."/>
            <person name="Karlsson J."/>
            <person name="Kelleher C."/>
            <person name="Kirkpatrick R."/>
            <person name="Kirst M."/>
            <person name="Kohler A."/>
            <person name="Kalluri U."/>
            <person name="Larimer F."/>
            <person name="Leebens-Mack J."/>
            <person name="Leple J."/>
            <person name="Locascio P."/>
            <person name="Lou Y."/>
            <person name="Lucas S."/>
            <person name="Martin F."/>
            <person name="Montanini B."/>
            <person name="Napoli C."/>
            <person name="Nelson D."/>
            <person name="Nelson C."/>
            <person name="Nieminen K."/>
            <person name="Nilsson O."/>
            <person name="Pereda V."/>
            <person name="Peter G."/>
            <person name="Philippe R."/>
            <person name="Pilate G."/>
            <person name="Poliakov A."/>
            <person name="Razumovskaya J."/>
            <person name="Richardson P."/>
            <person name="Rinaldi C."/>
            <person name="Ritland K."/>
            <person name="Rouze P."/>
            <person name="Ryaboy D."/>
            <person name="Schmutz J."/>
            <person name="Schrader J."/>
            <person name="Segerman B."/>
            <person name="Shin H."/>
            <person name="Siddiqui A."/>
            <person name="Sterky F."/>
            <person name="Terry A."/>
            <person name="Tsai C."/>
            <person name="Uberbacher E."/>
            <person name="Unneberg P."/>
            <person name="Vahala J."/>
            <person name="Wall K."/>
            <person name="Wessler S."/>
            <person name="Yang G."/>
            <person name="Yin T."/>
            <person name="Douglas C."/>
            <person name="Marra M."/>
            <person name="Sandberg G."/>
            <person name="Van De Peer Y."/>
            <person name="Rokhsar D."/>
        </authorList>
    </citation>
    <scope>NUCLEOTIDE SEQUENCE</scope>
    <source>
        <strain evidence="1">Nisqually-1</strain>
    </source>
</reference>
<keyword evidence="2" id="KW-1185">Reference proteome</keyword>
<dbReference type="AlphaFoldDB" id="A0A3N7ET47"/>
<evidence type="ECO:0000313" key="2">
    <source>
        <dbReference type="Proteomes" id="UP000006729"/>
    </source>
</evidence>
<dbReference type="EMBL" id="CM009292">
    <property type="protein sequence ID" value="RQO87615.1"/>
    <property type="molecule type" value="Genomic_DNA"/>
</dbReference>
<name>A0A3N7ET47_POPTR</name>
<reference evidence="1 2" key="1">
    <citation type="journal article" date="2006" name="Science">
        <title>The genome of black cottonwood, Populus trichocarpa (Torr. &amp; Gray).</title>
        <authorList>
            <person name="Tuskan G.A."/>
            <person name="Difazio S."/>
            <person name="Jansson S."/>
            <person name="Bohlmann J."/>
            <person name="Grigoriev I."/>
            <person name="Hellsten U."/>
            <person name="Putnam N."/>
            <person name="Ralph S."/>
            <person name="Rombauts S."/>
            <person name="Salamov A."/>
            <person name="Schein J."/>
            <person name="Sterck L."/>
            <person name="Aerts A."/>
            <person name="Bhalerao R.R."/>
            <person name="Bhalerao R.P."/>
            <person name="Blaudez D."/>
            <person name="Boerjan W."/>
            <person name="Brun A."/>
            <person name="Brunner A."/>
            <person name="Busov V."/>
            <person name="Campbell M."/>
            <person name="Carlson J."/>
            <person name="Chalot M."/>
            <person name="Chapman J."/>
            <person name="Chen G.L."/>
            <person name="Cooper D."/>
            <person name="Coutinho P.M."/>
            <person name="Couturier J."/>
            <person name="Covert S."/>
            <person name="Cronk Q."/>
            <person name="Cunningham R."/>
            <person name="Davis J."/>
            <person name="Degroeve S."/>
            <person name="Dejardin A."/>
            <person name="Depamphilis C."/>
            <person name="Detter J."/>
            <person name="Dirks B."/>
            <person name="Dubchak I."/>
            <person name="Duplessis S."/>
            <person name="Ehlting J."/>
            <person name="Ellis B."/>
            <person name="Gendler K."/>
            <person name="Goodstein D."/>
            <person name="Gribskov M."/>
            <person name="Grimwood J."/>
            <person name="Groover A."/>
            <person name="Gunter L."/>
            <person name="Hamberger B."/>
            <person name="Heinze B."/>
            <person name="Helariutta Y."/>
            <person name="Henrissat B."/>
            <person name="Holligan D."/>
            <person name="Holt R."/>
            <person name="Huang W."/>
            <person name="Islam-Faridi N."/>
            <person name="Jones S."/>
            <person name="Jones-Rhoades M."/>
            <person name="Jorgensen R."/>
            <person name="Joshi C."/>
            <person name="Kangasjarvi J."/>
            <person name="Karlsson J."/>
            <person name="Kelleher C."/>
            <person name="Kirkpatrick R."/>
            <person name="Kirst M."/>
            <person name="Kohler A."/>
            <person name="Kalluri U."/>
            <person name="Larimer F."/>
            <person name="Leebens-Mack J."/>
            <person name="Leple J.C."/>
            <person name="Locascio P."/>
            <person name="Lou Y."/>
            <person name="Lucas S."/>
            <person name="Martin F."/>
            <person name="Montanini B."/>
            <person name="Napoli C."/>
            <person name="Nelson D.R."/>
            <person name="Nelson C."/>
            <person name="Nieminen K."/>
            <person name="Nilsson O."/>
            <person name="Pereda V."/>
            <person name="Peter G."/>
            <person name="Philippe R."/>
            <person name="Pilate G."/>
            <person name="Poliakov A."/>
            <person name="Razumovskaya J."/>
            <person name="Richardson P."/>
            <person name="Rinaldi C."/>
            <person name="Ritland K."/>
            <person name="Rouze P."/>
            <person name="Ryaboy D."/>
            <person name="Schmutz J."/>
            <person name="Schrader J."/>
            <person name="Segerman B."/>
            <person name="Shin H."/>
            <person name="Siddiqui A."/>
            <person name="Sterky F."/>
            <person name="Terry A."/>
            <person name="Tsai C.J."/>
            <person name="Uberbacher E."/>
            <person name="Unneberg P."/>
            <person name="Vahala J."/>
            <person name="Wall K."/>
            <person name="Wessler S."/>
            <person name="Yang G."/>
            <person name="Yin T."/>
            <person name="Douglas C."/>
            <person name="Marra M."/>
            <person name="Sandberg G."/>
            <person name="Van de Peer Y."/>
            <person name="Rokhsar D."/>
        </authorList>
    </citation>
    <scope>NUCLEOTIDE SEQUENCE [LARGE SCALE GENOMIC DNA]</scope>
    <source>
        <strain evidence="2">cv. Nisqually</strain>
        <strain evidence="1">Nisqually-1</strain>
    </source>
</reference>
<proteinExistence type="predicted"/>
<dbReference type="Proteomes" id="UP000006729">
    <property type="component" value="Chromosome 3"/>
</dbReference>
<gene>
    <name evidence="1" type="ORF">POPTR_003G016650</name>
</gene>
<dbReference type="InParanoid" id="A0A3N7ET47"/>
<accession>A0A3N7ET47</accession>
<dbReference type="EMBL" id="CM009292">
    <property type="protein sequence ID" value="RQO87616.1"/>
    <property type="molecule type" value="Genomic_DNA"/>
</dbReference>
<sequence>MMPSVNPSIWAYQKRRRNEACSLSPPKVSSIRSAERESYILHFLEISARFLFE</sequence>
<dbReference type="EMBL" id="CM009292">
    <property type="protein sequence ID" value="RQO87617.1"/>
    <property type="molecule type" value="Genomic_DNA"/>
</dbReference>
<evidence type="ECO:0000313" key="1">
    <source>
        <dbReference type="EMBL" id="RQO87615.1"/>
    </source>
</evidence>